<dbReference type="AlphaFoldDB" id="A0A2T4Z7A4"/>
<dbReference type="Gene3D" id="3.10.310.10">
    <property type="entry name" value="Diaminopimelate Epimerase, Chain A, domain 1"/>
    <property type="match status" value="2"/>
</dbReference>
<evidence type="ECO:0000313" key="4">
    <source>
        <dbReference type="EMBL" id="PTM57771.1"/>
    </source>
</evidence>
<evidence type="ECO:0000256" key="3">
    <source>
        <dbReference type="SAM" id="Phobius"/>
    </source>
</evidence>
<keyword evidence="2" id="KW-0413">Isomerase</keyword>
<evidence type="ECO:0000256" key="1">
    <source>
        <dbReference type="ARBA" id="ARBA00007673"/>
    </source>
</evidence>
<keyword evidence="3" id="KW-0812">Transmembrane</keyword>
<comment type="similarity">
    <text evidence="1">Belongs to the PrpF family.</text>
</comment>
<sequence length="378" mass="39762">MSQFTVPCAVYRGGTSRGLFFHKHDLPEEMVQQKKIFMAGIDAYNPSQIDGLGAGTSHSSKVCVISPSTMGGADVDFTFYQIGIGEEVVDDRGTCGNLMAGVGAFAVDEGYVQVDPSDREVKVSIFNTNIGKTLHITVPVVNGKAKVTGNFLMPGLHQAGAKYSVDILSPGGGKTGSTLPLGVKATIATESRTYEVSFIDIVNPFVFVSAADLGLKGTEPNSALAADAALLQELENIRLQAAVAAGMAQTAEEAKQTPAIPKIALVTHPQDYTTSAGKAIKAEDVDVVAKMLSMGKFHRTFAGSGFYCIAAAALILGTIPNRYTKKADATGTALIRMGHPEGVTEVRAALMEDGSDVALVGIDRTARRIMKGELYIPA</sequence>
<dbReference type="RefSeq" id="WP_107724646.1">
    <property type="nucleotide sequence ID" value="NZ_PZZP01000001.1"/>
</dbReference>
<dbReference type="Pfam" id="PF04303">
    <property type="entry name" value="PrpF"/>
    <property type="match status" value="1"/>
</dbReference>
<dbReference type="InterPro" id="IPR007400">
    <property type="entry name" value="PrpF-like"/>
</dbReference>
<reference evidence="4 5" key="1">
    <citation type="submission" date="2018-04" db="EMBL/GenBank/DDBJ databases">
        <title>Genomic Encyclopedia of Archaeal and Bacterial Type Strains, Phase II (KMG-II): from individual species to whole genera.</title>
        <authorList>
            <person name="Goeker M."/>
        </authorList>
    </citation>
    <scope>NUCLEOTIDE SEQUENCE [LARGE SCALE GENOMIC DNA]</scope>
    <source>
        <strain evidence="4 5">DSM 45169</strain>
    </source>
</reference>
<dbReference type="EMBL" id="PZZP01000001">
    <property type="protein sequence ID" value="PTM57771.1"/>
    <property type="molecule type" value="Genomic_DNA"/>
</dbReference>
<dbReference type="OrthoDB" id="9779763at2"/>
<keyword evidence="3" id="KW-1133">Transmembrane helix</keyword>
<name>A0A2T4Z7A4_9BACL</name>
<protein>
    <recommendedName>
        <fullName evidence="6">PrpF protein</fullName>
    </recommendedName>
</protein>
<keyword evidence="3" id="KW-0472">Membrane</keyword>
<evidence type="ECO:0000313" key="5">
    <source>
        <dbReference type="Proteomes" id="UP000241639"/>
    </source>
</evidence>
<dbReference type="PANTHER" id="PTHR43709">
    <property type="entry name" value="ACONITATE ISOMERASE-RELATED"/>
    <property type="match status" value="1"/>
</dbReference>
<keyword evidence="5" id="KW-1185">Reference proteome</keyword>
<feature type="transmembrane region" description="Helical" evidence="3">
    <location>
        <begin position="301"/>
        <end position="319"/>
    </location>
</feature>
<dbReference type="PANTHER" id="PTHR43709:SF2">
    <property type="entry name" value="DUF453 DOMAIN PROTEIN (AFU_ORTHOLOGUE AFUA_6G00360)"/>
    <property type="match status" value="1"/>
</dbReference>
<dbReference type="GO" id="GO:0016853">
    <property type="term" value="F:isomerase activity"/>
    <property type="evidence" value="ECO:0007669"/>
    <property type="project" value="UniProtKB-KW"/>
</dbReference>
<evidence type="ECO:0000256" key="2">
    <source>
        <dbReference type="ARBA" id="ARBA00023235"/>
    </source>
</evidence>
<dbReference type="Proteomes" id="UP000241639">
    <property type="component" value="Unassembled WGS sequence"/>
</dbReference>
<accession>A0A2T4Z7A4</accession>
<proteinExistence type="inferred from homology"/>
<evidence type="ECO:0008006" key="6">
    <source>
        <dbReference type="Google" id="ProtNLM"/>
    </source>
</evidence>
<gene>
    <name evidence="4" type="ORF">C8J48_0325</name>
</gene>
<comment type="caution">
    <text evidence="4">The sequence shown here is derived from an EMBL/GenBank/DDBJ whole genome shotgun (WGS) entry which is preliminary data.</text>
</comment>
<organism evidence="4 5">
    <name type="scientific">Desmospora activa DSM 45169</name>
    <dbReference type="NCBI Taxonomy" id="1121389"/>
    <lineage>
        <taxon>Bacteria</taxon>
        <taxon>Bacillati</taxon>
        <taxon>Bacillota</taxon>
        <taxon>Bacilli</taxon>
        <taxon>Bacillales</taxon>
        <taxon>Thermoactinomycetaceae</taxon>
        <taxon>Desmospora</taxon>
    </lineage>
</organism>
<dbReference type="SUPFAM" id="SSF54506">
    <property type="entry name" value="Diaminopimelate epimerase-like"/>
    <property type="match status" value="2"/>
</dbReference>